<name>A0A0D0DD72_9AGAM</name>
<sequence length="185" mass="19157">MPSSVQAAKVTVGISAQAPPDDDGVAHLAVTLSGISISGHMAKALGNALKLIFEDILQVAESGGLVTIAADSNDSDNDPEAAFFGSEVGVEDFEPPSDLDDLDLAPPVGPGRATLTGTPGLSMLFPPPSPLALQKCDPDLYYCITKGLHVGIFSNWGMQSKVSTLPKGLDIFKATLEARGVEILI</sequence>
<dbReference type="HOGENOM" id="CLU_1461773_0_0_1"/>
<evidence type="ECO:0000313" key="2">
    <source>
        <dbReference type="Proteomes" id="UP000054538"/>
    </source>
</evidence>
<dbReference type="Proteomes" id="UP000054538">
    <property type="component" value="Unassembled WGS sequence"/>
</dbReference>
<dbReference type="AlphaFoldDB" id="A0A0D0DD72"/>
<organism evidence="1 2">
    <name type="scientific">Paxillus rubicundulus Ve08.2h10</name>
    <dbReference type="NCBI Taxonomy" id="930991"/>
    <lineage>
        <taxon>Eukaryota</taxon>
        <taxon>Fungi</taxon>
        <taxon>Dikarya</taxon>
        <taxon>Basidiomycota</taxon>
        <taxon>Agaricomycotina</taxon>
        <taxon>Agaricomycetes</taxon>
        <taxon>Agaricomycetidae</taxon>
        <taxon>Boletales</taxon>
        <taxon>Paxilineae</taxon>
        <taxon>Paxillaceae</taxon>
        <taxon>Paxillus</taxon>
    </lineage>
</organism>
<evidence type="ECO:0000313" key="1">
    <source>
        <dbReference type="EMBL" id="KIK78629.1"/>
    </source>
</evidence>
<reference evidence="1 2" key="1">
    <citation type="submission" date="2014-04" db="EMBL/GenBank/DDBJ databases">
        <authorList>
            <consortium name="DOE Joint Genome Institute"/>
            <person name="Kuo A."/>
            <person name="Kohler A."/>
            <person name="Jargeat P."/>
            <person name="Nagy L.G."/>
            <person name="Floudas D."/>
            <person name="Copeland A."/>
            <person name="Barry K.W."/>
            <person name="Cichocki N."/>
            <person name="Veneault-Fourrey C."/>
            <person name="LaButti K."/>
            <person name="Lindquist E.A."/>
            <person name="Lipzen A."/>
            <person name="Lundell T."/>
            <person name="Morin E."/>
            <person name="Murat C."/>
            <person name="Sun H."/>
            <person name="Tunlid A."/>
            <person name="Henrissat B."/>
            <person name="Grigoriev I.V."/>
            <person name="Hibbett D.S."/>
            <person name="Martin F."/>
            <person name="Nordberg H.P."/>
            <person name="Cantor M.N."/>
            <person name="Hua S.X."/>
        </authorList>
    </citation>
    <scope>NUCLEOTIDE SEQUENCE [LARGE SCALE GENOMIC DNA]</scope>
    <source>
        <strain evidence="1 2">Ve08.2h10</strain>
    </source>
</reference>
<reference evidence="2" key="2">
    <citation type="submission" date="2015-01" db="EMBL/GenBank/DDBJ databases">
        <title>Evolutionary Origins and Diversification of the Mycorrhizal Mutualists.</title>
        <authorList>
            <consortium name="DOE Joint Genome Institute"/>
            <consortium name="Mycorrhizal Genomics Consortium"/>
            <person name="Kohler A."/>
            <person name="Kuo A."/>
            <person name="Nagy L.G."/>
            <person name="Floudas D."/>
            <person name="Copeland A."/>
            <person name="Barry K.W."/>
            <person name="Cichocki N."/>
            <person name="Veneault-Fourrey C."/>
            <person name="LaButti K."/>
            <person name="Lindquist E.A."/>
            <person name="Lipzen A."/>
            <person name="Lundell T."/>
            <person name="Morin E."/>
            <person name="Murat C."/>
            <person name="Riley R."/>
            <person name="Ohm R."/>
            <person name="Sun H."/>
            <person name="Tunlid A."/>
            <person name="Henrissat B."/>
            <person name="Grigoriev I.V."/>
            <person name="Hibbett D.S."/>
            <person name="Martin F."/>
        </authorList>
    </citation>
    <scope>NUCLEOTIDE SEQUENCE [LARGE SCALE GENOMIC DNA]</scope>
    <source>
        <strain evidence="2">Ve08.2h10</strain>
    </source>
</reference>
<accession>A0A0D0DD72</accession>
<dbReference type="EMBL" id="KN826527">
    <property type="protein sequence ID" value="KIK78629.1"/>
    <property type="molecule type" value="Genomic_DNA"/>
</dbReference>
<keyword evidence="2" id="KW-1185">Reference proteome</keyword>
<proteinExistence type="predicted"/>
<dbReference type="InParanoid" id="A0A0D0DD72"/>
<protein>
    <submittedName>
        <fullName evidence="1">Uncharacterized protein</fullName>
    </submittedName>
</protein>
<gene>
    <name evidence="1" type="ORF">PAXRUDRAFT_36596</name>
</gene>